<feature type="domain" description="O-antigen ligase-related" evidence="7">
    <location>
        <begin position="243"/>
        <end position="382"/>
    </location>
</feature>
<dbReference type="Pfam" id="PF04932">
    <property type="entry name" value="Wzy_C"/>
    <property type="match status" value="1"/>
</dbReference>
<comment type="caution">
    <text evidence="8">The sequence shown here is derived from an EMBL/GenBank/DDBJ whole genome shotgun (WGS) entry which is preliminary data.</text>
</comment>
<feature type="transmembrane region" description="Helical" evidence="6">
    <location>
        <begin position="69"/>
        <end position="92"/>
    </location>
</feature>
<evidence type="ECO:0000256" key="2">
    <source>
        <dbReference type="ARBA" id="ARBA00022692"/>
    </source>
</evidence>
<feature type="transmembrane region" description="Helical" evidence="6">
    <location>
        <begin position="246"/>
        <end position="268"/>
    </location>
</feature>
<evidence type="ECO:0000256" key="6">
    <source>
        <dbReference type="SAM" id="Phobius"/>
    </source>
</evidence>
<feature type="transmembrane region" description="Helical" evidence="6">
    <location>
        <begin position="112"/>
        <end position="131"/>
    </location>
</feature>
<keyword evidence="4 6" id="KW-0472">Membrane</keyword>
<dbReference type="EMBL" id="BAAALD010000067">
    <property type="protein sequence ID" value="GAA1106393.1"/>
    <property type="molecule type" value="Genomic_DNA"/>
</dbReference>
<name>A0ABN1TYY3_9ACTN</name>
<accession>A0ABN1TYY3</accession>
<feature type="region of interest" description="Disordered" evidence="5">
    <location>
        <begin position="440"/>
        <end position="472"/>
    </location>
</feature>
<dbReference type="InterPro" id="IPR007016">
    <property type="entry name" value="O-antigen_ligase-rel_domated"/>
</dbReference>
<proteinExistence type="predicted"/>
<keyword evidence="3 6" id="KW-1133">Transmembrane helix</keyword>
<feature type="transmembrane region" description="Helical" evidence="6">
    <location>
        <begin position="143"/>
        <end position="160"/>
    </location>
</feature>
<keyword evidence="9" id="KW-1185">Reference proteome</keyword>
<reference evidence="8 9" key="1">
    <citation type="journal article" date="2019" name="Int. J. Syst. Evol. Microbiol.">
        <title>The Global Catalogue of Microorganisms (GCM) 10K type strain sequencing project: providing services to taxonomists for standard genome sequencing and annotation.</title>
        <authorList>
            <consortium name="The Broad Institute Genomics Platform"/>
            <consortium name="The Broad Institute Genome Sequencing Center for Infectious Disease"/>
            <person name="Wu L."/>
            <person name="Ma J."/>
        </authorList>
    </citation>
    <scope>NUCLEOTIDE SEQUENCE [LARGE SCALE GENOMIC DNA]</scope>
    <source>
        <strain evidence="8 9">JCM 13002</strain>
    </source>
</reference>
<evidence type="ECO:0000256" key="4">
    <source>
        <dbReference type="ARBA" id="ARBA00023136"/>
    </source>
</evidence>
<sequence>MSPLHPAASPDGASLAALGSAPQTLLLGTAAVCVLATLVWLFARSTGAGTALVLASAVQTGLTGPAPGLVWVGGVGITWPDVLTVAALAVGAGRLAGLRAHPAGPGRLTPGGLPALTALLLLTLCVLLVGIGQFGLKPAGLEVRSQFLAVFGFALYIATAPRSPDPMRAVVLYWPIAAAVLAAGALAWWAAHGIGSSSTHLLMDGRLVESRALDAPTALVVGQAALVLLCAPRYGPRARMCSVPLLLVVLVLQHRTVWVCTALMLLGWLAVRRASAGRRLAAAGLAAAAAGALTVAYGLGVLGDTGTSLSVSAGDDQTLVWRAAGWSSLIDTLHGPLDWLFGFPFGAGYAREISGMLVEVSPHNYFLQVLLRLGAVGLLVLLAVYAVSLRRAGSRSGSGLMLALLATGQLVFCLTYQLPMEQGLLIGLLVHRSRVPLDRSGRPFADGPRTPAPRAAADGNRLPAPAGKGPHR</sequence>
<organism evidence="8 9">
    <name type="scientific">Kitasatospora arboriphila</name>
    <dbReference type="NCBI Taxonomy" id="258052"/>
    <lineage>
        <taxon>Bacteria</taxon>
        <taxon>Bacillati</taxon>
        <taxon>Actinomycetota</taxon>
        <taxon>Actinomycetes</taxon>
        <taxon>Kitasatosporales</taxon>
        <taxon>Streptomycetaceae</taxon>
        <taxon>Kitasatospora</taxon>
    </lineage>
</organism>
<gene>
    <name evidence="8" type="ORF">GCM10009663_55550</name>
</gene>
<dbReference type="RefSeq" id="WP_344626432.1">
    <property type="nucleotide sequence ID" value="NZ_BAAALD010000067.1"/>
</dbReference>
<feature type="transmembrane region" description="Helical" evidence="6">
    <location>
        <begin position="25"/>
        <end position="43"/>
    </location>
</feature>
<feature type="transmembrane region" description="Helical" evidence="6">
    <location>
        <begin position="399"/>
        <end position="418"/>
    </location>
</feature>
<evidence type="ECO:0000256" key="3">
    <source>
        <dbReference type="ARBA" id="ARBA00022989"/>
    </source>
</evidence>
<evidence type="ECO:0000313" key="8">
    <source>
        <dbReference type="EMBL" id="GAA1106393.1"/>
    </source>
</evidence>
<keyword evidence="2 6" id="KW-0812">Transmembrane</keyword>
<comment type="subcellular location">
    <subcellularLocation>
        <location evidence="1">Membrane</location>
        <topology evidence="1">Multi-pass membrane protein</topology>
    </subcellularLocation>
</comment>
<evidence type="ECO:0000256" key="5">
    <source>
        <dbReference type="SAM" id="MobiDB-lite"/>
    </source>
</evidence>
<dbReference type="Proteomes" id="UP001499987">
    <property type="component" value="Unassembled WGS sequence"/>
</dbReference>
<evidence type="ECO:0000256" key="1">
    <source>
        <dbReference type="ARBA" id="ARBA00004141"/>
    </source>
</evidence>
<evidence type="ECO:0000259" key="7">
    <source>
        <dbReference type="Pfam" id="PF04932"/>
    </source>
</evidence>
<feature type="transmembrane region" description="Helical" evidence="6">
    <location>
        <begin position="365"/>
        <end position="387"/>
    </location>
</feature>
<feature type="transmembrane region" description="Helical" evidence="6">
    <location>
        <begin position="280"/>
        <end position="302"/>
    </location>
</feature>
<feature type="transmembrane region" description="Helical" evidence="6">
    <location>
        <begin position="172"/>
        <end position="191"/>
    </location>
</feature>
<protein>
    <recommendedName>
        <fullName evidence="7">O-antigen ligase-related domain-containing protein</fullName>
    </recommendedName>
</protein>
<evidence type="ECO:0000313" key="9">
    <source>
        <dbReference type="Proteomes" id="UP001499987"/>
    </source>
</evidence>